<accession>A0AAD5UBB5</accession>
<proteinExistence type="predicted"/>
<comment type="caution">
    <text evidence="1">The sequence shown here is derived from an EMBL/GenBank/DDBJ whole genome shotgun (WGS) entry which is preliminary data.</text>
</comment>
<keyword evidence="2" id="KW-1185">Reference proteome</keyword>
<protein>
    <submittedName>
        <fullName evidence="1">Uncharacterized protein</fullName>
    </submittedName>
</protein>
<reference evidence="1" key="1">
    <citation type="submission" date="2020-05" db="EMBL/GenBank/DDBJ databases">
        <title>Phylogenomic resolution of chytrid fungi.</title>
        <authorList>
            <person name="Stajich J.E."/>
            <person name="Amses K."/>
            <person name="Simmons R."/>
            <person name="Seto K."/>
            <person name="Myers J."/>
            <person name="Bonds A."/>
            <person name="Quandt C.A."/>
            <person name="Barry K."/>
            <person name="Liu P."/>
            <person name="Grigoriev I."/>
            <person name="Longcore J.E."/>
            <person name="James T.Y."/>
        </authorList>
    </citation>
    <scope>NUCLEOTIDE SEQUENCE</scope>
    <source>
        <strain evidence="1">PLAUS21</strain>
    </source>
</reference>
<dbReference type="EMBL" id="JADGKB010000108">
    <property type="protein sequence ID" value="KAJ3253483.1"/>
    <property type="molecule type" value="Genomic_DNA"/>
</dbReference>
<dbReference type="AlphaFoldDB" id="A0AAD5UBB5"/>
<evidence type="ECO:0000313" key="2">
    <source>
        <dbReference type="Proteomes" id="UP001210925"/>
    </source>
</evidence>
<gene>
    <name evidence="1" type="ORF">HK103_000515</name>
</gene>
<organism evidence="1 2">
    <name type="scientific">Boothiomyces macroporosus</name>
    <dbReference type="NCBI Taxonomy" id="261099"/>
    <lineage>
        <taxon>Eukaryota</taxon>
        <taxon>Fungi</taxon>
        <taxon>Fungi incertae sedis</taxon>
        <taxon>Chytridiomycota</taxon>
        <taxon>Chytridiomycota incertae sedis</taxon>
        <taxon>Chytridiomycetes</taxon>
        <taxon>Rhizophydiales</taxon>
        <taxon>Terramycetaceae</taxon>
        <taxon>Boothiomyces</taxon>
    </lineage>
</organism>
<name>A0AAD5UBB5_9FUNG</name>
<dbReference type="Proteomes" id="UP001210925">
    <property type="component" value="Unassembled WGS sequence"/>
</dbReference>
<evidence type="ECO:0000313" key="1">
    <source>
        <dbReference type="EMBL" id="KAJ3253483.1"/>
    </source>
</evidence>
<sequence>MGRRTNPFSLRLRGLINWPSNVSHPWLQSYIRHIFQHSFVAIPQIRSSTNGIWVNVTLLQNDEHPLDKHPKVIDNVLDFRGANLQKAAGRFETRTRKLTHKHSYFAPVFAKIKNKSLIAAASQDGTPNEVLQIYRDAPIHLKINTINNPLLSADIASQHVASALKMGVPIARIFKTYLQKLSSQ</sequence>